<reference evidence="2 3" key="1">
    <citation type="submission" date="2023-01" db="EMBL/GenBank/DDBJ databases">
        <title>Analysis of 21 Apiospora genomes using comparative genomics revels a genus with tremendous synthesis potential of carbohydrate active enzymes and secondary metabolites.</title>
        <authorList>
            <person name="Sorensen T."/>
        </authorList>
    </citation>
    <scope>NUCLEOTIDE SEQUENCE [LARGE SCALE GENOMIC DNA]</scope>
    <source>
        <strain evidence="2 3">CBS 114990</strain>
    </source>
</reference>
<comment type="caution">
    <text evidence="2">The sequence shown here is derived from an EMBL/GenBank/DDBJ whole genome shotgun (WGS) entry which is preliminary data.</text>
</comment>
<protein>
    <submittedName>
        <fullName evidence="2">15-hydroxyprostaglandin dehydrogenase</fullName>
    </submittedName>
</protein>
<keyword evidence="3" id="KW-1185">Reference proteome</keyword>
<proteinExistence type="predicted"/>
<gene>
    <name evidence="2" type="ORF">PG997_002769</name>
</gene>
<evidence type="ECO:0000313" key="3">
    <source>
        <dbReference type="Proteomes" id="UP001433268"/>
    </source>
</evidence>
<evidence type="ECO:0000313" key="2">
    <source>
        <dbReference type="EMBL" id="KAK8087808.1"/>
    </source>
</evidence>
<sequence>MVAGVIDLYDANGLPSNDPEDVANTFLHALSSRVSGEALYVSGARTYEVEKTLARVKGAWLGQELYDELLACQRALGRSNQRHGPLRLACAGLLLRYCTQLRFFVYHSTSYRDLSDRGDYDEVTPRQLLHSKDTLREIELDFGETFPRSEEPLTSKDDDLKEFTASRDFRYSAADDPPPEPPGGKRMRPFGVRD</sequence>
<organism evidence="2 3">
    <name type="scientific">Apiospora hydei</name>
    <dbReference type="NCBI Taxonomy" id="1337664"/>
    <lineage>
        <taxon>Eukaryota</taxon>
        <taxon>Fungi</taxon>
        <taxon>Dikarya</taxon>
        <taxon>Ascomycota</taxon>
        <taxon>Pezizomycotina</taxon>
        <taxon>Sordariomycetes</taxon>
        <taxon>Xylariomycetidae</taxon>
        <taxon>Amphisphaeriales</taxon>
        <taxon>Apiosporaceae</taxon>
        <taxon>Apiospora</taxon>
    </lineage>
</organism>
<dbReference type="GeneID" id="92040144"/>
<dbReference type="EMBL" id="JAQQWN010000004">
    <property type="protein sequence ID" value="KAK8087808.1"/>
    <property type="molecule type" value="Genomic_DNA"/>
</dbReference>
<dbReference type="RefSeq" id="XP_066670702.1">
    <property type="nucleotide sequence ID" value="XM_066807084.1"/>
</dbReference>
<evidence type="ECO:0000256" key="1">
    <source>
        <dbReference type="SAM" id="MobiDB-lite"/>
    </source>
</evidence>
<dbReference type="Proteomes" id="UP001433268">
    <property type="component" value="Unassembled WGS sequence"/>
</dbReference>
<name>A0ABR1WXF2_9PEZI</name>
<feature type="region of interest" description="Disordered" evidence="1">
    <location>
        <begin position="166"/>
        <end position="194"/>
    </location>
</feature>
<accession>A0ABR1WXF2</accession>